<dbReference type="Proteomes" id="UP001295684">
    <property type="component" value="Unassembled WGS sequence"/>
</dbReference>
<evidence type="ECO:0000313" key="3">
    <source>
        <dbReference type="EMBL" id="CAI2383522.1"/>
    </source>
</evidence>
<dbReference type="SMART" id="SM00100">
    <property type="entry name" value="cNMP"/>
    <property type="match status" value="2"/>
</dbReference>
<dbReference type="InterPro" id="IPR014710">
    <property type="entry name" value="RmlC-like_jellyroll"/>
</dbReference>
<feature type="compositionally biased region" description="Basic and acidic residues" evidence="1">
    <location>
        <begin position="482"/>
        <end position="491"/>
    </location>
</feature>
<dbReference type="PANTHER" id="PTHR23011">
    <property type="entry name" value="CYCLIC NUCLEOTIDE-BINDING DOMAIN CONTAINING PROTEIN"/>
    <property type="match status" value="1"/>
</dbReference>
<dbReference type="InterPro" id="IPR000595">
    <property type="entry name" value="cNMP-bd_dom"/>
</dbReference>
<evidence type="ECO:0000256" key="1">
    <source>
        <dbReference type="SAM" id="MobiDB-lite"/>
    </source>
</evidence>
<protein>
    <recommendedName>
        <fullName evidence="2">Cyclic nucleotide-binding domain-containing protein</fullName>
    </recommendedName>
</protein>
<feature type="domain" description="Cyclic nucleotide-binding" evidence="2">
    <location>
        <begin position="182"/>
        <end position="258"/>
    </location>
</feature>
<accession>A0AAD1Y5W3</accession>
<gene>
    <name evidence="3" type="ORF">ECRASSUSDP1_LOCUS25025</name>
</gene>
<organism evidence="3 4">
    <name type="scientific">Euplotes crassus</name>
    <dbReference type="NCBI Taxonomy" id="5936"/>
    <lineage>
        <taxon>Eukaryota</taxon>
        <taxon>Sar</taxon>
        <taxon>Alveolata</taxon>
        <taxon>Ciliophora</taxon>
        <taxon>Intramacronucleata</taxon>
        <taxon>Spirotrichea</taxon>
        <taxon>Hypotrichia</taxon>
        <taxon>Euplotida</taxon>
        <taxon>Euplotidae</taxon>
        <taxon>Moneuplotes</taxon>
    </lineage>
</organism>
<evidence type="ECO:0000259" key="2">
    <source>
        <dbReference type="PROSITE" id="PS50042"/>
    </source>
</evidence>
<sequence length="648" mass="75941">MLKLFSKNQKKRDYDKVKEVCRYLRKIKFFSQRIIPAEGYTLLVECMEHVYCPRGKLVYKEEESVENLYILLIGKASVCISKEFDSNLDVRSLKRVNDKSHRCRKKEDQEFLNKRYQFLHLKKGDSFGDHALIHNTSANDTIFCHTNCHFACLSRSKFEEVFRQLEVLRNHEWKNFFKSTAIFEHLTLKPIEKLFYFCELRTYKRNQTIFSEGDQCKGFFIIYQGIAQITKSFIYKRGGADKNSSQTRQDRFFGSSKLGSKRLIKLKSISEGQFMGIEDTFGHNFIDSKEIHSYNAVCHSAEIQCFYFTKEKAYDKLASLGCLTHLCSKAKISFLRMKELFYNLIRINRRIDFTQKERPEFHQDVLNLPSQNEPVKVIDTKRKETAVKKQKSEVKKEQFRILYNALTDLINKSETKRVTNHRPSTNNTTKVNSFVINKTNISELADNETTATSMNCKTRRNSNFFESYETNKHLLSKRKDRSHTQENDKSKSVIADNLKIKEPSNRRNLTLCASFYPAVQNKMYKTTQKTMKITEKDGLKSPLIFQKDKVSTAREMLTRRLKFSKMSVDTQNFRDTKLNKLVPNSFKLKSPILVEGMKDCNRNIIPNPNLRFNLKRHFMPVACSIPSNITTRDSRRLSIGSLVSSKRW</sequence>
<evidence type="ECO:0000313" key="4">
    <source>
        <dbReference type="Proteomes" id="UP001295684"/>
    </source>
</evidence>
<dbReference type="SUPFAM" id="SSF51206">
    <property type="entry name" value="cAMP-binding domain-like"/>
    <property type="match status" value="2"/>
</dbReference>
<keyword evidence="4" id="KW-1185">Reference proteome</keyword>
<dbReference type="EMBL" id="CAMPGE010025797">
    <property type="protein sequence ID" value="CAI2383522.1"/>
    <property type="molecule type" value="Genomic_DNA"/>
</dbReference>
<dbReference type="InterPro" id="IPR018490">
    <property type="entry name" value="cNMP-bd_dom_sf"/>
</dbReference>
<comment type="caution">
    <text evidence="3">The sequence shown here is derived from an EMBL/GenBank/DDBJ whole genome shotgun (WGS) entry which is preliminary data.</text>
</comment>
<dbReference type="CDD" id="cd00038">
    <property type="entry name" value="CAP_ED"/>
    <property type="match status" value="2"/>
</dbReference>
<dbReference type="PROSITE" id="PS50042">
    <property type="entry name" value="CNMP_BINDING_3"/>
    <property type="match status" value="2"/>
</dbReference>
<dbReference type="AlphaFoldDB" id="A0AAD1Y5W3"/>
<reference evidence="3" key="1">
    <citation type="submission" date="2023-07" db="EMBL/GenBank/DDBJ databases">
        <authorList>
            <consortium name="AG Swart"/>
            <person name="Singh M."/>
            <person name="Singh A."/>
            <person name="Seah K."/>
            <person name="Emmerich C."/>
        </authorList>
    </citation>
    <scope>NUCLEOTIDE SEQUENCE</scope>
    <source>
        <strain evidence="3">DP1</strain>
    </source>
</reference>
<feature type="domain" description="Cyclic nucleotide-binding" evidence="2">
    <location>
        <begin position="43"/>
        <end position="179"/>
    </location>
</feature>
<dbReference type="PANTHER" id="PTHR23011:SF28">
    <property type="entry name" value="CYCLIC NUCLEOTIDE-BINDING DOMAIN CONTAINING PROTEIN"/>
    <property type="match status" value="1"/>
</dbReference>
<name>A0AAD1Y5W3_EUPCR</name>
<feature type="region of interest" description="Disordered" evidence="1">
    <location>
        <begin position="475"/>
        <end position="498"/>
    </location>
</feature>
<dbReference type="Gene3D" id="2.60.120.10">
    <property type="entry name" value="Jelly Rolls"/>
    <property type="match status" value="2"/>
</dbReference>
<proteinExistence type="predicted"/>